<evidence type="ECO:0000256" key="1">
    <source>
        <dbReference type="ARBA" id="ARBA00022450"/>
    </source>
</evidence>
<feature type="compositionally biased region" description="Low complexity" evidence="3">
    <location>
        <begin position="620"/>
        <end position="629"/>
    </location>
</feature>
<organism evidence="5 6">
    <name type="scientific">Amycolatopsis roodepoortensis</name>
    <dbReference type="NCBI Taxonomy" id="700274"/>
    <lineage>
        <taxon>Bacteria</taxon>
        <taxon>Bacillati</taxon>
        <taxon>Actinomycetota</taxon>
        <taxon>Actinomycetes</taxon>
        <taxon>Pseudonocardiales</taxon>
        <taxon>Pseudonocardiaceae</taxon>
        <taxon>Amycolatopsis</taxon>
    </lineage>
</organism>
<feature type="domain" description="Carrier" evidence="4">
    <location>
        <begin position="541"/>
        <end position="616"/>
    </location>
</feature>
<dbReference type="Proteomes" id="UP000656548">
    <property type="component" value="Unassembled WGS sequence"/>
</dbReference>
<dbReference type="InterPro" id="IPR045851">
    <property type="entry name" value="AMP-bd_C_sf"/>
</dbReference>
<dbReference type="Pfam" id="PF00501">
    <property type="entry name" value="AMP-binding"/>
    <property type="match status" value="1"/>
</dbReference>
<dbReference type="InterPro" id="IPR020806">
    <property type="entry name" value="PKS_PP-bd"/>
</dbReference>
<dbReference type="InterPro" id="IPR025110">
    <property type="entry name" value="AMP-bd_C"/>
</dbReference>
<dbReference type="Gene3D" id="3.30.300.30">
    <property type="match status" value="1"/>
</dbReference>
<dbReference type="InterPro" id="IPR042099">
    <property type="entry name" value="ANL_N_sf"/>
</dbReference>
<evidence type="ECO:0000256" key="3">
    <source>
        <dbReference type="SAM" id="MobiDB-lite"/>
    </source>
</evidence>
<dbReference type="SMART" id="SM00823">
    <property type="entry name" value="PKS_PP"/>
    <property type="match status" value="1"/>
</dbReference>
<dbReference type="RefSeq" id="WP_192742028.1">
    <property type="nucleotide sequence ID" value="NZ_JADBEJ010000001.1"/>
</dbReference>
<keyword evidence="1" id="KW-0596">Phosphopantetheine</keyword>
<sequence>MFSLRQSDRLRETGHRTDSPEADVLALGHAPPPDYEPRPVHELVADFARRTPDAVAVRSGREALGYAELDEWAGRVAARVLAAGAGPGSRVAVLVPPSAAMIAAVLGVLRAGAAYVPVDLAQPRRRVAAVLEDSGAEVAVVSAESAYRLDGLDVRLVPAEHDGPAPDATLPVAGIGDPAYVIYTSGSTGEPKGVLVDHGALAASTAARRSVYPGHSVFLLVSPLAFDSSVAGLWGTLTAGGTLVVAGPDEVSDPARLVDLIDTHRVTRFLCVPSLYGVLLDAAERAGANRLSTVDTVIVAGEALPEPLVQRHFAWHGRAVALVNEYGPTEATVWASYRRFDRPDPVSIGVPVPGARLYVLDEEGVPQPRGVAGELYIGGTGVALGYLGRPEATTRAFTGDPFAGVEGARMYRTGDRARWNDDGTLDFLGRSDHQVKIRGHRVELGAVETALLGAPGVRAGAVSPDSGLTRLVAFVVASPGASADSMRAHLAERLGPAALPSRFELVDTLPVTVTGKLDRVGLREAADEVLRRPGPAGDGHRTTEGMPARVAAAWAEVLQLPDVPADVNFFDLGGHSLTLFQLQNALEQHTGTRPSVVTLFRHTTVSAQAELISGGGKGAQGASAEQRQAAARRARVLRARRQRATEGPAR</sequence>
<dbReference type="PANTHER" id="PTHR45527:SF1">
    <property type="entry name" value="FATTY ACID SYNTHASE"/>
    <property type="match status" value="1"/>
</dbReference>
<dbReference type="SUPFAM" id="SSF56801">
    <property type="entry name" value="Acetyl-CoA synthetase-like"/>
    <property type="match status" value="1"/>
</dbReference>
<feature type="compositionally biased region" description="Basic and acidic residues" evidence="3">
    <location>
        <begin position="1"/>
        <end position="19"/>
    </location>
</feature>
<feature type="region of interest" description="Disordered" evidence="3">
    <location>
        <begin position="613"/>
        <end position="650"/>
    </location>
</feature>
<dbReference type="InterPro" id="IPR020459">
    <property type="entry name" value="AMP-binding"/>
</dbReference>
<dbReference type="PROSITE" id="PS50075">
    <property type="entry name" value="CARRIER"/>
    <property type="match status" value="1"/>
</dbReference>
<feature type="region of interest" description="Disordered" evidence="3">
    <location>
        <begin position="1"/>
        <end position="36"/>
    </location>
</feature>
<dbReference type="SUPFAM" id="SSF47336">
    <property type="entry name" value="ACP-like"/>
    <property type="match status" value="1"/>
</dbReference>
<dbReference type="PROSITE" id="PS00455">
    <property type="entry name" value="AMP_BINDING"/>
    <property type="match status" value="1"/>
</dbReference>
<dbReference type="EMBL" id="JADBEJ010000001">
    <property type="protein sequence ID" value="MBE1574391.1"/>
    <property type="molecule type" value="Genomic_DNA"/>
</dbReference>
<dbReference type="InterPro" id="IPR020845">
    <property type="entry name" value="AMP-binding_CS"/>
</dbReference>
<dbReference type="InterPro" id="IPR036736">
    <property type="entry name" value="ACP-like_sf"/>
</dbReference>
<dbReference type="InterPro" id="IPR010071">
    <property type="entry name" value="AA_adenyl_dom"/>
</dbReference>
<keyword evidence="6" id="KW-1185">Reference proteome</keyword>
<evidence type="ECO:0000313" key="5">
    <source>
        <dbReference type="EMBL" id="MBE1574391.1"/>
    </source>
</evidence>
<keyword evidence="2" id="KW-0597">Phosphoprotein</keyword>
<evidence type="ECO:0000313" key="6">
    <source>
        <dbReference type="Proteomes" id="UP000656548"/>
    </source>
</evidence>
<dbReference type="Gene3D" id="3.40.50.12780">
    <property type="entry name" value="N-terminal domain of ligase-like"/>
    <property type="match status" value="1"/>
</dbReference>
<protein>
    <submittedName>
        <fullName evidence="5">Amino acid adenylation domain-containing protein</fullName>
    </submittedName>
</protein>
<gene>
    <name evidence="5" type="ORF">H4W30_001420</name>
</gene>
<dbReference type="NCBIfam" id="TIGR01733">
    <property type="entry name" value="AA-adenyl-dom"/>
    <property type="match status" value="1"/>
</dbReference>
<dbReference type="CDD" id="cd05930">
    <property type="entry name" value="A_NRPS"/>
    <property type="match status" value="1"/>
</dbReference>
<dbReference type="InterPro" id="IPR000873">
    <property type="entry name" value="AMP-dep_synth/lig_dom"/>
</dbReference>
<reference evidence="5 6" key="1">
    <citation type="submission" date="2020-10" db="EMBL/GenBank/DDBJ databases">
        <title>Sequencing the genomes of 1000 actinobacteria strains.</title>
        <authorList>
            <person name="Klenk H.-P."/>
        </authorList>
    </citation>
    <scope>NUCLEOTIDE SEQUENCE [LARGE SCALE GENOMIC DNA]</scope>
    <source>
        <strain evidence="5 6">DSM 46661</strain>
    </source>
</reference>
<evidence type="ECO:0000259" key="4">
    <source>
        <dbReference type="PROSITE" id="PS50075"/>
    </source>
</evidence>
<dbReference type="Pfam" id="PF13193">
    <property type="entry name" value="AMP-binding_C"/>
    <property type="match status" value="1"/>
</dbReference>
<accession>A0ABR9L2N3</accession>
<dbReference type="Gene3D" id="1.10.1200.10">
    <property type="entry name" value="ACP-like"/>
    <property type="match status" value="1"/>
</dbReference>
<name>A0ABR9L2N3_9PSEU</name>
<comment type="caution">
    <text evidence="5">The sequence shown here is derived from an EMBL/GenBank/DDBJ whole genome shotgun (WGS) entry which is preliminary data.</text>
</comment>
<proteinExistence type="predicted"/>
<dbReference type="PANTHER" id="PTHR45527">
    <property type="entry name" value="NONRIBOSOMAL PEPTIDE SYNTHETASE"/>
    <property type="match status" value="1"/>
</dbReference>
<feature type="compositionally biased region" description="Basic residues" evidence="3">
    <location>
        <begin position="630"/>
        <end position="642"/>
    </location>
</feature>
<evidence type="ECO:0000256" key="2">
    <source>
        <dbReference type="ARBA" id="ARBA00022553"/>
    </source>
</evidence>
<dbReference type="PRINTS" id="PR00154">
    <property type="entry name" value="AMPBINDING"/>
</dbReference>
<dbReference type="InterPro" id="IPR009081">
    <property type="entry name" value="PP-bd_ACP"/>
</dbReference>
<dbReference type="Pfam" id="PF00550">
    <property type="entry name" value="PP-binding"/>
    <property type="match status" value="1"/>
</dbReference>